<gene>
    <name evidence="2" type="ORF">PF002_g19457</name>
</gene>
<proteinExistence type="predicted"/>
<accession>A0A6A3XVZ1</accession>
<comment type="caution">
    <text evidence="2">The sequence shown here is derived from an EMBL/GenBank/DDBJ whole genome shotgun (WGS) entry which is preliminary data.</text>
</comment>
<dbReference type="Proteomes" id="UP000440367">
    <property type="component" value="Unassembled WGS sequence"/>
</dbReference>
<reference evidence="2 3" key="1">
    <citation type="submission" date="2018-08" db="EMBL/GenBank/DDBJ databases">
        <title>Genomic investigation of the strawberry pathogen Phytophthora fragariae indicates pathogenicity is determined by transcriptional variation in three key races.</title>
        <authorList>
            <person name="Adams T.M."/>
            <person name="Armitage A.D."/>
            <person name="Sobczyk M.K."/>
            <person name="Bates H.J."/>
            <person name="Dunwell J.M."/>
            <person name="Nellist C.F."/>
            <person name="Harrison R.J."/>
        </authorList>
    </citation>
    <scope>NUCLEOTIDE SEQUENCE [LARGE SCALE GENOMIC DNA]</scope>
    <source>
        <strain evidence="2 3">BC-1</strain>
    </source>
</reference>
<feature type="compositionally biased region" description="Polar residues" evidence="1">
    <location>
        <begin position="18"/>
        <end position="42"/>
    </location>
</feature>
<feature type="region of interest" description="Disordered" evidence="1">
    <location>
        <begin position="18"/>
        <end position="64"/>
    </location>
</feature>
<evidence type="ECO:0000313" key="3">
    <source>
        <dbReference type="Proteomes" id="UP000440367"/>
    </source>
</evidence>
<evidence type="ECO:0000313" key="2">
    <source>
        <dbReference type="EMBL" id="KAE9208247.1"/>
    </source>
</evidence>
<protein>
    <submittedName>
        <fullName evidence="2">Uncharacterized protein</fullName>
    </submittedName>
</protein>
<name>A0A6A3XVZ1_9STRA</name>
<dbReference type="AlphaFoldDB" id="A0A6A3XVZ1"/>
<evidence type="ECO:0000256" key="1">
    <source>
        <dbReference type="SAM" id="MobiDB-lite"/>
    </source>
</evidence>
<organism evidence="2 3">
    <name type="scientific">Phytophthora fragariae</name>
    <dbReference type="NCBI Taxonomy" id="53985"/>
    <lineage>
        <taxon>Eukaryota</taxon>
        <taxon>Sar</taxon>
        <taxon>Stramenopiles</taxon>
        <taxon>Oomycota</taxon>
        <taxon>Peronosporomycetes</taxon>
        <taxon>Peronosporales</taxon>
        <taxon>Peronosporaceae</taxon>
        <taxon>Phytophthora</taxon>
    </lineage>
</organism>
<sequence length="122" mass="13693">MALAQALLTLELGMRRWGSSQQRNKATQSAGVEQSKQVTSRNPGKKGRQIPVLPGRSVGTWGDRVRTHAPNLDRITEEVARGSHMVEGVWNPMHQKQLIGTLMTDWDSKDVHPWTPDEIAMR</sequence>
<dbReference type="EMBL" id="QXGD01001348">
    <property type="protein sequence ID" value="KAE9208247.1"/>
    <property type="molecule type" value="Genomic_DNA"/>
</dbReference>